<keyword evidence="1" id="KW-0449">Lipoprotein</keyword>
<dbReference type="Proteomes" id="UP000441336">
    <property type="component" value="Unassembled WGS sequence"/>
</dbReference>
<dbReference type="Pfam" id="PF12771">
    <property type="entry name" value="SusD-like_2"/>
    <property type="match status" value="1"/>
</dbReference>
<dbReference type="RefSeq" id="WP_157568050.1">
    <property type="nucleotide sequence ID" value="NZ_WQKZ01000004.1"/>
</dbReference>
<reference evidence="1 2" key="1">
    <citation type="submission" date="2019-12" db="EMBL/GenBank/DDBJ databases">
        <title>Hymenobacter sp. HMF4947 Genome sequencing and assembly.</title>
        <authorList>
            <person name="Kang H."/>
            <person name="Cha I."/>
            <person name="Kim H."/>
            <person name="Joh K."/>
        </authorList>
    </citation>
    <scope>NUCLEOTIDE SEQUENCE [LARGE SCALE GENOMIC DNA]</scope>
    <source>
        <strain evidence="1 2">HMF4947</strain>
    </source>
</reference>
<dbReference type="PROSITE" id="PS51257">
    <property type="entry name" value="PROKAR_LIPOPROTEIN"/>
    <property type="match status" value="1"/>
</dbReference>
<accession>A0A7K1TIH9</accession>
<dbReference type="Gene3D" id="1.25.40.390">
    <property type="match status" value="1"/>
</dbReference>
<proteinExistence type="predicted"/>
<dbReference type="SUPFAM" id="SSF48452">
    <property type="entry name" value="TPR-like"/>
    <property type="match status" value="1"/>
</dbReference>
<keyword evidence="2" id="KW-1185">Reference proteome</keyword>
<organism evidence="1 2">
    <name type="scientific">Hymenobacter ginkgonis</name>
    <dbReference type="NCBI Taxonomy" id="2682976"/>
    <lineage>
        <taxon>Bacteria</taxon>
        <taxon>Pseudomonadati</taxon>
        <taxon>Bacteroidota</taxon>
        <taxon>Cytophagia</taxon>
        <taxon>Cytophagales</taxon>
        <taxon>Hymenobacteraceae</taxon>
        <taxon>Hymenobacter</taxon>
    </lineage>
</organism>
<dbReference type="EMBL" id="WQKZ01000004">
    <property type="protein sequence ID" value="MVN78209.1"/>
    <property type="molecule type" value="Genomic_DNA"/>
</dbReference>
<gene>
    <name evidence="1" type="ORF">GO988_17915</name>
</gene>
<sequence length="490" mass="53159">MKKSLFLCLPALLIATSCVDSLKDYNVDPKRAAEGAVPGVTLVSSAELGLTRLVESTNVNLNPFRLFLQYWTETLYNDESNYNLKTRSIDRYFWERLYIGRGSTDPTVAPGVLRNLSEAKSLITADQFLDPKIKANQIACVEVLSIYAWTVLVDTYGNVPYNQSLDYNNPQPQYDDAATIYTNLFARINAAIAQMDASATGLGKADLVYGGDMSSWIKFANTLKLRMAITTADADAARAKTQSEAAASKVFTSNSDNATLAFQADLPNTNPLWEDLVNSGRHDFVGTSFFVDNLNTLKDPRLGIYFKPVAGTTATYKGGVNGALNTASLFSNPGTALEDPTLPGVLASYSEVEFLLSEAAARGFAVGGTAASHYTNAISASIEQWGGSTTDAAAYLTQPTVAYATAAGDYKQKIGTQAWIALYNQPIQAWAEWRRLDYPKLTAPADALSPIPVRLTYPSVEQNLNNTNYTAAAAAIGGDKVDTKIFWDKF</sequence>
<dbReference type="InterPro" id="IPR041662">
    <property type="entry name" value="SusD-like_2"/>
</dbReference>
<comment type="caution">
    <text evidence="1">The sequence shown here is derived from an EMBL/GenBank/DDBJ whole genome shotgun (WGS) entry which is preliminary data.</text>
</comment>
<dbReference type="InterPro" id="IPR011990">
    <property type="entry name" value="TPR-like_helical_dom_sf"/>
</dbReference>
<evidence type="ECO:0000313" key="2">
    <source>
        <dbReference type="Proteomes" id="UP000441336"/>
    </source>
</evidence>
<dbReference type="AlphaFoldDB" id="A0A7K1TIH9"/>
<name>A0A7K1TIH9_9BACT</name>
<protein>
    <submittedName>
        <fullName evidence="1">SusD/RagB family nutrient-binding outer membrane lipoprotein</fullName>
    </submittedName>
</protein>
<evidence type="ECO:0000313" key="1">
    <source>
        <dbReference type="EMBL" id="MVN78209.1"/>
    </source>
</evidence>